<dbReference type="InterPro" id="IPR000101">
    <property type="entry name" value="GGT_peptidase"/>
</dbReference>
<sequence length="639" mass="68218">MQQMPDESEPLLSQAGASDAEAERGQAGSLIGQLRRRKTYVGYAIVSSFVSGFLILLIVLIAQEAHSGSPDSPAETKPVFPQLPKPQPGLRNPAYLVRGRHGAVAAESGICSDVGVDVLKENGTATDAAIAATLCIGVVDMFSSGIGGGGFLVIRPPDCIAALDRSACPVPISIDFRETAPEAAHPRMFADNALASKFGGLAIGTPGELRGLQAAYQAYGGGVSWRRLFEPSIEIADKGWPATDALINRLKLFGAWMLDAPEWAEIFAPAGDFLRPGELIRRPALARTLRTVADKGADAFYKGAIAHSIVETTRAAGGILTKADLANYKAVVEQAARGTYRNRTIYTTQLPSSGPILISLLNTLEPLDLLEQGRTVKNIHIFLEALKFSFAHRTHFGDPAFHAQPAYLAKLMTKQFGRETLANITGGTHSVSYYNPLFDVKTDHGTMHLSVVDAHGSAVSLTSTVNLPFGSRVMDRETGVILNDEMDDFATPGVPDYFGLEPSPFNYPEARAGLGKRPLSSTSAVLMDDADGKFLLALGGSGGSRIYSAVAQVILNLDWGQDLSAAIQEPRVHDQLLPTYVSVEGSYSPGILAGLAQRGHRVELFDINIGIAAVQAVQKLGGWFYAASDSRKWGRAAAY</sequence>
<dbReference type="GO" id="GO:0036374">
    <property type="term" value="F:glutathione hydrolase activity"/>
    <property type="evidence" value="ECO:0007669"/>
    <property type="project" value="UniProtKB-UniRule"/>
</dbReference>
<feature type="region of interest" description="Disordered" evidence="9">
    <location>
        <begin position="1"/>
        <end position="28"/>
    </location>
</feature>
<dbReference type="RefSeq" id="XP_014565515.1">
    <property type="nucleotide sequence ID" value="XM_014710029.1"/>
</dbReference>
<keyword evidence="8" id="KW-0012">Acyltransferase</keyword>
<gene>
    <name evidence="11" type="primary">Mo03770</name>
    <name evidence="11" type="ORF">E5Q_03770</name>
</gene>
<evidence type="ECO:0000256" key="10">
    <source>
        <dbReference type="SAM" id="Phobius"/>
    </source>
</evidence>
<evidence type="ECO:0000256" key="9">
    <source>
        <dbReference type="SAM" id="MobiDB-lite"/>
    </source>
</evidence>
<reference evidence="11 12" key="2">
    <citation type="journal article" date="2012" name="Open Biol.">
        <title>Characteristics of nucleosomes and linker DNA regions on the genome of the basidiomycete Mixia osmundae revealed by mono- and dinucleosome mapping.</title>
        <authorList>
            <person name="Nishida H."/>
            <person name="Kondo S."/>
            <person name="Matsumoto T."/>
            <person name="Suzuki Y."/>
            <person name="Yoshikawa H."/>
            <person name="Taylor T.D."/>
            <person name="Sugiyama J."/>
        </authorList>
    </citation>
    <scope>NUCLEOTIDE SEQUENCE [LARGE SCALE GENOMIC DNA]</scope>
    <source>
        <strain evidence="12">CBS 9802 / IAM 14324 / JCM 22182 / KY 12970</strain>
    </source>
</reference>
<dbReference type="InterPro" id="IPR043138">
    <property type="entry name" value="GGT_lsub"/>
</dbReference>
<comment type="similarity">
    <text evidence="4">Belongs to the gamma-glutamyltransferase family.</text>
</comment>
<dbReference type="STRING" id="764103.G7E2N5"/>
<proteinExistence type="inferred from homology"/>
<evidence type="ECO:0000256" key="3">
    <source>
        <dbReference type="ARBA" id="ARBA00005115"/>
    </source>
</evidence>
<feature type="binding site" evidence="7">
    <location>
        <position position="543"/>
    </location>
    <ligand>
        <name>L-glutamate</name>
        <dbReference type="ChEBI" id="CHEBI:29985"/>
    </ligand>
</feature>
<feature type="transmembrane region" description="Helical" evidence="10">
    <location>
        <begin position="40"/>
        <end position="62"/>
    </location>
</feature>
<dbReference type="GO" id="GO:0000324">
    <property type="term" value="C:fungal-type vacuole"/>
    <property type="evidence" value="ECO:0007669"/>
    <property type="project" value="TreeGrafter"/>
</dbReference>
<evidence type="ECO:0000256" key="4">
    <source>
        <dbReference type="ARBA" id="ARBA00009381"/>
    </source>
</evidence>
<dbReference type="OrthoDB" id="1081007at2759"/>
<name>G7E2N5_MIXOS</name>
<comment type="catalytic activity">
    <reaction evidence="5 8">
        <text>an N-terminal (5-L-glutamyl)-[peptide] + an alpha-amino acid = 5-L-glutamyl amino acid + an N-terminal L-alpha-aminoacyl-[peptide]</text>
        <dbReference type="Rhea" id="RHEA:23904"/>
        <dbReference type="Rhea" id="RHEA-COMP:9780"/>
        <dbReference type="Rhea" id="RHEA-COMP:9795"/>
        <dbReference type="ChEBI" id="CHEBI:77644"/>
        <dbReference type="ChEBI" id="CHEBI:78597"/>
        <dbReference type="ChEBI" id="CHEBI:78599"/>
        <dbReference type="ChEBI" id="CHEBI:78608"/>
        <dbReference type="EC" id="2.3.2.2"/>
    </reaction>
</comment>
<keyword evidence="10" id="KW-1133">Transmembrane helix</keyword>
<feature type="binding site" evidence="7">
    <location>
        <begin position="464"/>
        <end position="466"/>
    </location>
    <ligand>
        <name>L-glutamate</name>
        <dbReference type="ChEBI" id="CHEBI:29985"/>
    </ligand>
</feature>
<dbReference type="AlphaFoldDB" id="G7E2N5"/>
<comment type="caution">
    <text evidence="11">The sequence shown here is derived from an EMBL/GenBank/DDBJ whole genome shotgun (WGS) entry which is preliminary data.</text>
</comment>
<dbReference type="InterPro" id="IPR043137">
    <property type="entry name" value="GGT_ssub_C"/>
</dbReference>
<dbReference type="GO" id="GO:0103068">
    <property type="term" value="F:leukotriene C4 gamma-glutamyl transferase activity"/>
    <property type="evidence" value="ECO:0007669"/>
    <property type="project" value="UniProtKB-EC"/>
</dbReference>
<accession>G7E2N5</accession>
<evidence type="ECO:0000256" key="7">
    <source>
        <dbReference type="PIRSR" id="PIRSR600101-2"/>
    </source>
</evidence>
<evidence type="ECO:0000256" key="1">
    <source>
        <dbReference type="ARBA" id="ARBA00001049"/>
    </source>
</evidence>
<protein>
    <recommendedName>
        <fullName evidence="8">Glutathione hydrolase</fullName>
        <ecNumber evidence="8">2.3.2.2</ecNumber>
        <ecNumber evidence="8">3.4.19.13</ecNumber>
    </recommendedName>
    <alternativeName>
        <fullName evidence="8">Gamma-glutamyltransferase</fullName>
    </alternativeName>
    <alternativeName>
        <fullName evidence="8">Gamma-glutamyltranspeptidase</fullName>
    </alternativeName>
</protein>
<dbReference type="EC" id="3.4.19.13" evidence="8"/>
<comment type="catalytic activity">
    <reaction evidence="1 8">
        <text>an S-substituted glutathione + H2O = an S-substituted L-cysteinylglycine + L-glutamate</text>
        <dbReference type="Rhea" id="RHEA:59468"/>
        <dbReference type="ChEBI" id="CHEBI:15377"/>
        <dbReference type="ChEBI" id="CHEBI:29985"/>
        <dbReference type="ChEBI" id="CHEBI:90779"/>
        <dbReference type="ChEBI" id="CHEBI:143103"/>
        <dbReference type="EC" id="3.4.19.13"/>
    </reaction>
</comment>
<comment type="function">
    <text evidence="8">Cleaves the gamma-glutamyl peptide bond of glutathione and glutathione conjugates.</text>
</comment>
<dbReference type="PANTHER" id="PTHR11686:SF9">
    <property type="entry name" value="RE13973P"/>
    <property type="match status" value="1"/>
</dbReference>
<keyword evidence="8" id="KW-0808">Transferase</keyword>
<dbReference type="Gene3D" id="1.10.246.130">
    <property type="match status" value="1"/>
</dbReference>
<feature type="binding site" evidence="7">
    <location>
        <position position="488"/>
    </location>
    <ligand>
        <name>L-glutamate</name>
        <dbReference type="ChEBI" id="CHEBI:29985"/>
    </ligand>
</feature>
<keyword evidence="10" id="KW-0812">Transmembrane</keyword>
<keyword evidence="8" id="KW-0378">Hydrolase</keyword>
<dbReference type="EMBL" id="BABT02000110">
    <property type="protein sequence ID" value="GAA97095.1"/>
    <property type="molecule type" value="Genomic_DNA"/>
</dbReference>
<feature type="binding site" evidence="7">
    <location>
        <begin position="520"/>
        <end position="521"/>
    </location>
    <ligand>
        <name>L-glutamate</name>
        <dbReference type="ChEBI" id="CHEBI:29985"/>
    </ligand>
</feature>
<dbReference type="InterPro" id="IPR029055">
    <property type="entry name" value="Ntn_hydrolases_N"/>
</dbReference>
<dbReference type="InParanoid" id="G7E2N5"/>
<dbReference type="NCBIfam" id="TIGR00066">
    <property type="entry name" value="g_glut_trans"/>
    <property type="match status" value="1"/>
</dbReference>
<feature type="active site" description="Nucleophile" evidence="6">
    <location>
        <position position="446"/>
    </location>
</feature>
<comment type="catalytic activity">
    <reaction evidence="2 8">
        <text>glutathione + H2O = L-cysteinylglycine + L-glutamate</text>
        <dbReference type="Rhea" id="RHEA:28807"/>
        <dbReference type="ChEBI" id="CHEBI:15377"/>
        <dbReference type="ChEBI" id="CHEBI:29985"/>
        <dbReference type="ChEBI" id="CHEBI:57925"/>
        <dbReference type="ChEBI" id="CHEBI:61694"/>
        <dbReference type="EC" id="3.4.19.13"/>
    </reaction>
</comment>
<feature type="binding site" evidence="7">
    <location>
        <position position="177"/>
    </location>
    <ligand>
        <name>L-glutamate</name>
        <dbReference type="ChEBI" id="CHEBI:29985"/>
    </ligand>
</feature>
<dbReference type="SUPFAM" id="SSF56235">
    <property type="entry name" value="N-terminal nucleophile aminohydrolases (Ntn hydrolases)"/>
    <property type="match status" value="1"/>
</dbReference>
<dbReference type="MEROPS" id="T03.011"/>
<dbReference type="Pfam" id="PF01019">
    <property type="entry name" value="G_glu_transpept"/>
    <property type="match status" value="1"/>
</dbReference>
<keyword evidence="12" id="KW-1185">Reference proteome</keyword>
<evidence type="ECO:0000256" key="6">
    <source>
        <dbReference type="PIRSR" id="PIRSR600101-1"/>
    </source>
</evidence>
<dbReference type="PANTHER" id="PTHR11686">
    <property type="entry name" value="GAMMA GLUTAMYL TRANSPEPTIDASE"/>
    <property type="match status" value="1"/>
</dbReference>
<evidence type="ECO:0000313" key="11">
    <source>
        <dbReference type="EMBL" id="GAA97095.1"/>
    </source>
</evidence>
<dbReference type="GO" id="GO:0005886">
    <property type="term" value="C:plasma membrane"/>
    <property type="evidence" value="ECO:0007669"/>
    <property type="project" value="TreeGrafter"/>
</dbReference>
<dbReference type="eggNOG" id="KOG2410">
    <property type="taxonomic scope" value="Eukaryota"/>
</dbReference>
<dbReference type="FunFam" id="3.60.20.40:FF:000001">
    <property type="entry name" value="Gamma-glutamyltranspeptidase 1"/>
    <property type="match status" value="1"/>
</dbReference>
<dbReference type="EC" id="2.3.2.2" evidence="8"/>
<keyword evidence="10" id="KW-0472">Membrane</keyword>
<dbReference type="GO" id="GO:0006751">
    <property type="term" value="P:glutathione catabolic process"/>
    <property type="evidence" value="ECO:0007669"/>
    <property type="project" value="UniProtKB-UniRule"/>
</dbReference>
<dbReference type="PRINTS" id="PR01210">
    <property type="entry name" value="GGTRANSPTASE"/>
</dbReference>
<dbReference type="FunCoup" id="G7E2N5">
    <property type="interactions" value="81"/>
</dbReference>
<evidence type="ECO:0000256" key="5">
    <source>
        <dbReference type="ARBA" id="ARBA00047417"/>
    </source>
</evidence>
<evidence type="ECO:0000313" key="12">
    <source>
        <dbReference type="Proteomes" id="UP000009131"/>
    </source>
</evidence>
<evidence type="ECO:0000256" key="8">
    <source>
        <dbReference type="RuleBase" id="RU368068"/>
    </source>
</evidence>
<dbReference type="OMA" id="ICGMGPP"/>
<dbReference type="Proteomes" id="UP000009131">
    <property type="component" value="Unassembled WGS sequence"/>
</dbReference>
<evidence type="ECO:0000256" key="2">
    <source>
        <dbReference type="ARBA" id="ARBA00001089"/>
    </source>
</evidence>
<dbReference type="HOGENOM" id="CLU_014813_4_0_1"/>
<dbReference type="UniPathway" id="UPA00204"/>
<reference evidence="11 12" key="1">
    <citation type="journal article" date="2011" name="J. Gen. Appl. Microbiol.">
        <title>Draft genome sequencing of the enigmatic basidiomycete Mixia osmundae.</title>
        <authorList>
            <person name="Nishida H."/>
            <person name="Nagatsuka Y."/>
            <person name="Sugiyama J."/>
        </authorList>
    </citation>
    <scope>NUCLEOTIDE SEQUENCE [LARGE SCALE GENOMIC DNA]</scope>
    <source>
        <strain evidence="12">CBS 9802 / IAM 14324 / JCM 22182 / KY 12970</strain>
    </source>
</reference>
<comment type="pathway">
    <text evidence="3 8">Sulfur metabolism; glutathione metabolism.</text>
</comment>
<organism evidence="11 12">
    <name type="scientific">Mixia osmundae (strain CBS 9802 / IAM 14324 / JCM 22182 / KY 12970)</name>
    <dbReference type="NCBI Taxonomy" id="764103"/>
    <lineage>
        <taxon>Eukaryota</taxon>
        <taxon>Fungi</taxon>
        <taxon>Dikarya</taxon>
        <taxon>Basidiomycota</taxon>
        <taxon>Pucciniomycotina</taxon>
        <taxon>Mixiomycetes</taxon>
        <taxon>Mixiales</taxon>
        <taxon>Mixiaceae</taxon>
        <taxon>Mixia</taxon>
    </lineage>
</organism>
<dbReference type="Gene3D" id="3.60.20.40">
    <property type="match status" value="1"/>
</dbReference>